<dbReference type="RefSeq" id="WP_168776247.1">
    <property type="nucleotide sequence ID" value="NZ_JAABNR010000023.1"/>
</dbReference>
<feature type="transmembrane region" description="Helical" evidence="1">
    <location>
        <begin position="9"/>
        <end position="29"/>
    </location>
</feature>
<gene>
    <name evidence="2" type="ORF">GV832_17820</name>
</gene>
<organism evidence="2 3">
    <name type="scientific">Stagnihabitans tardus</name>
    <dbReference type="NCBI Taxonomy" id="2699202"/>
    <lineage>
        <taxon>Bacteria</taxon>
        <taxon>Pseudomonadati</taxon>
        <taxon>Pseudomonadota</taxon>
        <taxon>Alphaproteobacteria</taxon>
        <taxon>Rhodobacterales</taxon>
        <taxon>Paracoccaceae</taxon>
        <taxon>Stagnihabitans</taxon>
    </lineage>
</organism>
<dbReference type="Pfam" id="PF11003">
    <property type="entry name" value="DUF2842"/>
    <property type="match status" value="1"/>
</dbReference>
<evidence type="ECO:0000256" key="1">
    <source>
        <dbReference type="SAM" id="Phobius"/>
    </source>
</evidence>
<evidence type="ECO:0000313" key="3">
    <source>
        <dbReference type="Proteomes" id="UP001193501"/>
    </source>
</evidence>
<keyword evidence="1" id="KW-0472">Membrane</keyword>
<reference evidence="2" key="1">
    <citation type="submission" date="2020-01" db="EMBL/GenBank/DDBJ databases">
        <authorList>
            <person name="Chen W.-M."/>
        </authorList>
    </citation>
    <scope>NUCLEOTIDE SEQUENCE</scope>
    <source>
        <strain evidence="2">CYK-10</strain>
    </source>
</reference>
<protein>
    <submittedName>
        <fullName evidence="2">DUF2842 domain-containing protein</fullName>
    </submittedName>
</protein>
<name>A0AAE5BX18_9RHOB</name>
<sequence>MRYKTKRRLSLLVLVLGIPAYIIVAVNLIDLFERPSFWVELLVYLGLGILWIIPLKPIFLGVGQPDPDDKKD</sequence>
<evidence type="ECO:0000313" key="2">
    <source>
        <dbReference type="EMBL" id="NBZ89449.1"/>
    </source>
</evidence>
<dbReference type="InterPro" id="IPR021265">
    <property type="entry name" value="DUF2842"/>
</dbReference>
<accession>A0AAE5BX18</accession>
<feature type="transmembrane region" description="Helical" evidence="1">
    <location>
        <begin position="41"/>
        <end position="62"/>
    </location>
</feature>
<dbReference type="Proteomes" id="UP001193501">
    <property type="component" value="Unassembled WGS sequence"/>
</dbReference>
<dbReference type="AlphaFoldDB" id="A0AAE5BX18"/>
<proteinExistence type="predicted"/>
<dbReference type="EMBL" id="JAABNR010000023">
    <property type="protein sequence ID" value="NBZ89449.1"/>
    <property type="molecule type" value="Genomic_DNA"/>
</dbReference>
<keyword evidence="1" id="KW-1133">Transmembrane helix</keyword>
<comment type="caution">
    <text evidence="2">The sequence shown here is derived from an EMBL/GenBank/DDBJ whole genome shotgun (WGS) entry which is preliminary data.</text>
</comment>
<keyword evidence="1" id="KW-0812">Transmembrane</keyword>
<keyword evidence="3" id="KW-1185">Reference proteome</keyword>